<evidence type="ECO:0000259" key="2">
    <source>
        <dbReference type="Pfam" id="PF13193"/>
    </source>
</evidence>
<dbReference type="Gene3D" id="3.30.300.30">
    <property type="match status" value="1"/>
</dbReference>
<organism evidence="3 4">
    <name type="scientific">Mycolicibacterium phlei DSM 43239 = CCUG 21000</name>
    <dbReference type="NCBI Taxonomy" id="1226750"/>
    <lineage>
        <taxon>Bacteria</taxon>
        <taxon>Bacillati</taxon>
        <taxon>Actinomycetota</taxon>
        <taxon>Actinomycetes</taxon>
        <taxon>Mycobacteriales</taxon>
        <taxon>Mycobacteriaceae</taxon>
        <taxon>Mycolicibacterium</taxon>
    </lineage>
</organism>
<dbReference type="Pfam" id="PF00501">
    <property type="entry name" value="AMP-binding"/>
    <property type="match status" value="1"/>
</dbReference>
<dbReference type="InterPro" id="IPR045851">
    <property type="entry name" value="AMP-bd_C_sf"/>
</dbReference>
<gene>
    <name evidence="3" type="ORF">MPHL21000_00330</name>
</gene>
<evidence type="ECO:0000259" key="1">
    <source>
        <dbReference type="Pfam" id="PF00501"/>
    </source>
</evidence>
<dbReference type="InterPro" id="IPR042099">
    <property type="entry name" value="ANL_N_sf"/>
</dbReference>
<dbReference type="SUPFAM" id="SSF56801">
    <property type="entry name" value="Acetyl-CoA synthetase-like"/>
    <property type="match status" value="1"/>
</dbReference>
<comment type="caution">
    <text evidence="3">The sequence shown here is derived from an EMBL/GenBank/DDBJ whole genome shotgun (WGS) entry which is preliminary data.</text>
</comment>
<feature type="domain" description="AMP-binding enzyme C-terminal" evidence="2">
    <location>
        <begin position="397"/>
        <end position="463"/>
    </location>
</feature>
<feature type="domain" description="AMP-dependent synthetase/ligase" evidence="1">
    <location>
        <begin position="16"/>
        <end position="346"/>
    </location>
</feature>
<accession>A0A5N5VCN3</accession>
<protein>
    <submittedName>
        <fullName evidence="3">AMP-dependent synthetase</fullName>
    </submittedName>
</protein>
<keyword evidence="4" id="KW-1185">Reference proteome</keyword>
<evidence type="ECO:0000313" key="3">
    <source>
        <dbReference type="EMBL" id="KAB7759516.1"/>
    </source>
</evidence>
<dbReference type="Gene3D" id="3.40.50.12780">
    <property type="entry name" value="N-terminal domain of ligase-like"/>
    <property type="match status" value="1"/>
</dbReference>
<dbReference type="PANTHER" id="PTHR24096">
    <property type="entry name" value="LONG-CHAIN-FATTY-ACID--COA LIGASE"/>
    <property type="match status" value="1"/>
</dbReference>
<dbReference type="PANTHER" id="PTHR24096:SF323">
    <property type="entry name" value="BLR3536 PROTEIN"/>
    <property type="match status" value="1"/>
</dbReference>
<dbReference type="InterPro" id="IPR025110">
    <property type="entry name" value="AMP-bd_C"/>
</dbReference>
<dbReference type="Pfam" id="PF13193">
    <property type="entry name" value="AMP-binding_C"/>
    <property type="match status" value="1"/>
</dbReference>
<dbReference type="GeneID" id="74305096"/>
<reference evidence="3 4" key="1">
    <citation type="submission" date="2012-10" db="EMBL/GenBank/DDBJ databases">
        <title>The draft sequence of the Mycobacterium pheli genome.</title>
        <authorList>
            <person name="Pettersson B.M.F."/>
            <person name="Das S."/>
            <person name="Dasgupta S."/>
            <person name="Bhattacharya A."/>
            <person name="Kirsebom L.A."/>
        </authorList>
    </citation>
    <scope>NUCLEOTIDE SEQUENCE [LARGE SCALE GENOMIC DNA]</scope>
    <source>
        <strain evidence="3 4">CCUG 21000</strain>
    </source>
</reference>
<sequence length="490" mass="52821">MTETTPPISTQVSRLAAAAPDAPAITCCDVTMTRAELDAASNRLARAYAELGVRQGDYVTIVLPNGLEWAQAVLATWKLGAIPQPLSPRLPDAELAALLELKPRALLVGRDDPSGRIRSVPAGFTPDAGLSDGPLPERVSPVLKAMASGGSTGRPKLIESGGDSRFPPLAGYPLGAQEGDVNLLSVPLSHNTGFTTFAIGLVQGHHLVVMPRFDAHEFLRLITDYRVTFLTTVPTIMQRLLPVYRADPDAYDLSSIRRFWHVAAPCPPAVKRAWIELVGPDALWEMYGGTELQALTFISGRQWLEHPGSVGVVVAGEMKVLDDDGNECPPGVVGEIYMRPAPGSAPTYRYVGASAKTRDGWDSLGDLGYFDADGFLYLSDRRVDMFTSGGRNVYPAEIESALSEHPAVLSCLVVGVPDEDGDLGQVPHALVQAEGLDEAGVVEFLSERLEHYKVPRSVEFVDEPLRDDAGKARRSAVRDAVIRRRAATAR</sequence>
<dbReference type="GO" id="GO:0016405">
    <property type="term" value="F:CoA-ligase activity"/>
    <property type="evidence" value="ECO:0007669"/>
    <property type="project" value="TreeGrafter"/>
</dbReference>
<proteinExistence type="predicted"/>
<dbReference type="EMBL" id="ANBP01000001">
    <property type="protein sequence ID" value="KAB7759516.1"/>
    <property type="molecule type" value="Genomic_DNA"/>
</dbReference>
<dbReference type="AlphaFoldDB" id="A0A5N5VCN3"/>
<dbReference type="RefSeq" id="WP_061481761.1">
    <property type="nucleotide sequence ID" value="NZ_ANBO01000001.1"/>
</dbReference>
<evidence type="ECO:0000313" key="4">
    <source>
        <dbReference type="Proteomes" id="UP000325690"/>
    </source>
</evidence>
<dbReference type="Proteomes" id="UP000325690">
    <property type="component" value="Unassembled WGS sequence"/>
</dbReference>
<dbReference type="InterPro" id="IPR000873">
    <property type="entry name" value="AMP-dep_synth/lig_dom"/>
</dbReference>
<name>A0A5N5VCN3_MYCPH</name>